<dbReference type="EMBL" id="CYSD01000040">
    <property type="protein sequence ID" value="CUH80832.1"/>
    <property type="molecule type" value="Genomic_DNA"/>
</dbReference>
<dbReference type="Gene3D" id="1.50.10.10">
    <property type="match status" value="1"/>
</dbReference>
<evidence type="ECO:0000256" key="2">
    <source>
        <dbReference type="ARBA" id="ARBA00023235"/>
    </source>
</evidence>
<dbReference type="OrthoDB" id="9806359at2"/>
<keyword evidence="2" id="KW-0413">Isomerase</keyword>
<dbReference type="InterPro" id="IPR010819">
    <property type="entry name" value="AGE/CE"/>
</dbReference>
<dbReference type="AlphaFoldDB" id="A0A0P1H034"/>
<sequence length="366" mass="40976">MDSSRDWQTELPLWLEKQALPLWSTVGVDTATGTVWEALNHAGAPLAGMERRLRVQVRQAYCFAKSDIPAQRALALQLFRFAMDHGFDAGSGLLAARLAPDTSILKAPHDLYDIAFMLLAASALIEAGFDVHRDLERLEAELDKLKAPRGWYENAARDLPRRQNPHMHMFETSTALFAATGELRFRDMAEECLGLFREVFLAEDSRVLEYFDGDWAPLTGDAQVIEPGHMAEWVYLLDRYETVTGRDSGVALPPLFAAVWARRDAGGLLPDRSEPVQSDSRRLWPQTELLKAGIALSRRGVELPAEAQPDAVLARMWQQYLETEVPGGWYDKRSLDGVLVSDNMPASTFYHILVALRFYLSGGTSI</sequence>
<organism evidence="3 4">
    <name type="scientific">Tritonibacter multivorans</name>
    <dbReference type="NCBI Taxonomy" id="928856"/>
    <lineage>
        <taxon>Bacteria</taxon>
        <taxon>Pseudomonadati</taxon>
        <taxon>Pseudomonadota</taxon>
        <taxon>Alphaproteobacteria</taxon>
        <taxon>Rhodobacterales</taxon>
        <taxon>Paracoccaceae</taxon>
        <taxon>Tritonibacter</taxon>
    </lineage>
</organism>
<dbReference type="InterPro" id="IPR008928">
    <property type="entry name" value="6-hairpin_glycosidase_sf"/>
</dbReference>
<dbReference type="Proteomes" id="UP000052022">
    <property type="component" value="Unassembled WGS sequence"/>
</dbReference>
<comment type="similarity">
    <text evidence="1">Belongs to the N-acylglucosamine 2-epimerase family.</text>
</comment>
<evidence type="ECO:0000313" key="3">
    <source>
        <dbReference type="EMBL" id="CUH80832.1"/>
    </source>
</evidence>
<proteinExistence type="inferred from homology"/>
<evidence type="ECO:0000313" key="4">
    <source>
        <dbReference type="Proteomes" id="UP000052022"/>
    </source>
</evidence>
<protein>
    <submittedName>
        <fullName evidence="3">N-acylglucosamine 2-epimerase (GlcNAc 2-epimerase)</fullName>
    </submittedName>
</protein>
<gene>
    <name evidence="3" type="ORF">TRM7557_03095</name>
</gene>
<dbReference type="SUPFAM" id="SSF48208">
    <property type="entry name" value="Six-hairpin glycosidases"/>
    <property type="match status" value="1"/>
</dbReference>
<dbReference type="GO" id="GO:0016853">
    <property type="term" value="F:isomerase activity"/>
    <property type="evidence" value="ECO:0007669"/>
    <property type="project" value="UniProtKB-KW"/>
</dbReference>
<reference evidence="3 4" key="1">
    <citation type="submission" date="2015-09" db="EMBL/GenBank/DDBJ databases">
        <authorList>
            <consortium name="Swine Surveillance"/>
        </authorList>
    </citation>
    <scope>NUCLEOTIDE SEQUENCE [LARGE SCALE GENOMIC DNA]</scope>
    <source>
        <strain evidence="3 4">CECT 7557</strain>
    </source>
</reference>
<dbReference type="RefSeq" id="WP_058291111.1">
    <property type="nucleotide sequence ID" value="NZ_CYSD01000040.1"/>
</dbReference>
<dbReference type="GO" id="GO:0005975">
    <property type="term" value="P:carbohydrate metabolic process"/>
    <property type="evidence" value="ECO:0007669"/>
    <property type="project" value="InterPro"/>
</dbReference>
<evidence type="ECO:0000256" key="1">
    <source>
        <dbReference type="ARBA" id="ARBA00008558"/>
    </source>
</evidence>
<dbReference type="PANTHER" id="PTHR15108">
    <property type="entry name" value="N-ACYLGLUCOSAMINE-2-EPIMERASE"/>
    <property type="match status" value="1"/>
</dbReference>
<keyword evidence="4" id="KW-1185">Reference proteome</keyword>
<name>A0A0P1H034_9RHOB</name>
<dbReference type="Pfam" id="PF07221">
    <property type="entry name" value="GlcNAc_2-epim"/>
    <property type="match status" value="1"/>
</dbReference>
<dbReference type="InterPro" id="IPR012341">
    <property type="entry name" value="6hp_glycosidase-like_sf"/>
</dbReference>
<accession>A0A0P1H034</accession>
<dbReference type="STRING" id="928856.SAMN04488049_11644"/>